<dbReference type="Proteomes" id="UP000822688">
    <property type="component" value="Chromosome 5"/>
</dbReference>
<organism evidence="1 2">
    <name type="scientific">Ceratodon purpureus</name>
    <name type="common">Fire moss</name>
    <name type="synonym">Dicranum purpureum</name>
    <dbReference type="NCBI Taxonomy" id="3225"/>
    <lineage>
        <taxon>Eukaryota</taxon>
        <taxon>Viridiplantae</taxon>
        <taxon>Streptophyta</taxon>
        <taxon>Embryophyta</taxon>
        <taxon>Bryophyta</taxon>
        <taxon>Bryophytina</taxon>
        <taxon>Bryopsida</taxon>
        <taxon>Dicranidae</taxon>
        <taxon>Pseudoditrichales</taxon>
        <taxon>Ditrichaceae</taxon>
        <taxon>Ceratodon</taxon>
    </lineage>
</organism>
<proteinExistence type="predicted"/>
<name>A0A8T0I455_CERPU</name>
<evidence type="ECO:0000313" key="2">
    <source>
        <dbReference type="Proteomes" id="UP000822688"/>
    </source>
</evidence>
<keyword evidence="2" id="KW-1185">Reference proteome</keyword>
<comment type="caution">
    <text evidence="1">The sequence shown here is derived from an EMBL/GenBank/DDBJ whole genome shotgun (WGS) entry which is preliminary data.</text>
</comment>
<evidence type="ECO:0000313" key="1">
    <source>
        <dbReference type="EMBL" id="KAG0577705.1"/>
    </source>
</evidence>
<accession>A0A8T0I455</accession>
<sequence length="68" mass="7986">PLIEPISFKLETAIYLQTPGSHFDIDHLGQNLLRFRSAKATHLVEHWSTIDHVIDGYGEFGRRWLVWR</sequence>
<protein>
    <submittedName>
        <fullName evidence="1">Uncharacterized protein</fullName>
    </submittedName>
</protein>
<gene>
    <name evidence="1" type="ORF">KC19_5G175000</name>
</gene>
<reference evidence="1" key="1">
    <citation type="submission" date="2020-06" db="EMBL/GenBank/DDBJ databases">
        <title>WGS assembly of Ceratodon purpureus strain R40.</title>
        <authorList>
            <person name="Carey S.B."/>
            <person name="Jenkins J."/>
            <person name="Shu S."/>
            <person name="Lovell J.T."/>
            <person name="Sreedasyam A."/>
            <person name="Maumus F."/>
            <person name="Tiley G.P."/>
            <person name="Fernandez-Pozo N."/>
            <person name="Barry K."/>
            <person name="Chen C."/>
            <person name="Wang M."/>
            <person name="Lipzen A."/>
            <person name="Daum C."/>
            <person name="Saski C.A."/>
            <person name="Payton A.C."/>
            <person name="Mcbreen J.C."/>
            <person name="Conrad R.E."/>
            <person name="Kollar L.M."/>
            <person name="Olsson S."/>
            <person name="Huttunen S."/>
            <person name="Landis J.B."/>
            <person name="Wickett N.J."/>
            <person name="Johnson M.G."/>
            <person name="Rensing S.A."/>
            <person name="Grimwood J."/>
            <person name="Schmutz J."/>
            <person name="Mcdaniel S.F."/>
        </authorList>
    </citation>
    <scope>NUCLEOTIDE SEQUENCE</scope>
    <source>
        <strain evidence="1">R40</strain>
    </source>
</reference>
<dbReference type="EMBL" id="CM026425">
    <property type="protein sequence ID" value="KAG0577705.1"/>
    <property type="molecule type" value="Genomic_DNA"/>
</dbReference>
<feature type="non-terminal residue" evidence="1">
    <location>
        <position position="1"/>
    </location>
</feature>
<dbReference type="AlphaFoldDB" id="A0A8T0I455"/>